<evidence type="ECO:0000313" key="1">
    <source>
        <dbReference type="EMBL" id="CAG8714386.1"/>
    </source>
</evidence>
<protein>
    <submittedName>
        <fullName evidence="1">1320_t:CDS:1</fullName>
    </submittedName>
</protein>
<evidence type="ECO:0000313" key="2">
    <source>
        <dbReference type="Proteomes" id="UP000789920"/>
    </source>
</evidence>
<name>A0ACA9PLM6_9GLOM</name>
<gene>
    <name evidence="1" type="ORF">RPERSI_LOCUS10777</name>
</gene>
<feature type="non-terminal residue" evidence="1">
    <location>
        <position position="1"/>
    </location>
</feature>
<accession>A0ACA9PLM6</accession>
<keyword evidence="2" id="KW-1185">Reference proteome</keyword>
<reference evidence="1" key="1">
    <citation type="submission" date="2021-06" db="EMBL/GenBank/DDBJ databases">
        <authorList>
            <person name="Kallberg Y."/>
            <person name="Tangrot J."/>
            <person name="Rosling A."/>
        </authorList>
    </citation>
    <scope>NUCLEOTIDE SEQUENCE</scope>
    <source>
        <strain evidence="1">MA461A</strain>
    </source>
</reference>
<sequence length="62" mass="7241">DAITSQVSLDRNNDKGPIKKYDIFGVCKDEKYYIELIFGEISHGPQTHIHSIEDRNKEQRIH</sequence>
<dbReference type="EMBL" id="CAJVQC010021641">
    <property type="protein sequence ID" value="CAG8714386.1"/>
    <property type="molecule type" value="Genomic_DNA"/>
</dbReference>
<dbReference type="Proteomes" id="UP000789920">
    <property type="component" value="Unassembled WGS sequence"/>
</dbReference>
<proteinExistence type="predicted"/>
<comment type="caution">
    <text evidence="1">The sequence shown here is derived from an EMBL/GenBank/DDBJ whole genome shotgun (WGS) entry which is preliminary data.</text>
</comment>
<organism evidence="1 2">
    <name type="scientific">Racocetra persica</name>
    <dbReference type="NCBI Taxonomy" id="160502"/>
    <lineage>
        <taxon>Eukaryota</taxon>
        <taxon>Fungi</taxon>
        <taxon>Fungi incertae sedis</taxon>
        <taxon>Mucoromycota</taxon>
        <taxon>Glomeromycotina</taxon>
        <taxon>Glomeromycetes</taxon>
        <taxon>Diversisporales</taxon>
        <taxon>Gigasporaceae</taxon>
        <taxon>Racocetra</taxon>
    </lineage>
</organism>